<dbReference type="Gene3D" id="3.40.50.880">
    <property type="match status" value="1"/>
</dbReference>
<evidence type="ECO:0000256" key="7">
    <source>
        <dbReference type="ARBA" id="ARBA00023239"/>
    </source>
</evidence>
<keyword evidence="6 10" id="KW-0368">Histidine biosynthesis</keyword>
<dbReference type="NCBIfam" id="TIGR01855">
    <property type="entry name" value="IMP_synth_hisH"/>
    <property type="match status" value="1"/>
</dbReference>
<keyword evidence="5 10" id="KW-0315">Glutamine amidotransferase</keyword>
<dbReference type="InterPro" id="IPR029062">
    <property type="entry name" value="Class_I_gatase-like"/>
</dbReference>
<dbReference type="Proteomes" id="UP000288215">
    <property type="component" value="Unassembled WGS sequence"/>
</dbReference>
<dbReference type="UniPathway" id="UPA00031">
    <property type="reaction ID" value="UER00010"/>
</dbReference>
<evidence type="ECO:0000256" key="4">
    <source>
        <dbReference type="ARBA" id="ARBA00022801"/>
    </source>
</evidence>
<evidence type="ECO:0000256" key="2">
    <source>
        <dbReference type="ARBA" id="ARBA00011152"/>
    </source>
</evidence>
<dbReference type="GO" id="GO:0000107">
    <property type="term" value="F:imidazoleglycerol-phosphate synthase activity"/>
    <property type="evidence" value="ECO:0007669"/>
    <property type="project" value="UniProtKB-UniRule"/>
</dbReference>
<evidence type="ECO:0000259" key="12">
    <source>
        <dbReference type="Pfam" id="PF00117"/>
    </source>
</evidence>
<dbReference type="PIRSF" id="PIRSF000495">
    <property type="entry name" value="Amidotransf_hisH"/>
    <property type="match status" value="1"/>
</dbReference>
<feature type="active site" evidence="10 11">
    <location>
        <position position="195"/>
    </location>
</feature>
<dbReference type="PANTHER" id="PTHR42701:SF1">
    <property type="entry name" value="IMIDAZOLE GLYCEROL PHOSPHATE SYNTHASE SUBUNIT HISH"/>
    <property type="match status" value="1"/>
</dbReference>
<dbReference type="EMBL" id="RXGA01000001">
    <property type="protein sequence ID" value="RWX74233.1"/>
    <property type="molecule type" value="Genomic_DNA"/>
</dbReference>
<evidence type="ECO:0000256" key="1">
    <source>
        <dbReference type="ARBA" id="ARBA00005091"/>
    </source>
</evidence>
<dbReference type="PROSITE" id="PS51273">
    <property type="entry name" value="GATASE_TYPE_1"/>
    <property type="match status" value="1"/>
</dbReference>
<dbReference type="GO" id="GO:0000105">
    <property type="term" value="P:L-histidine biosynthetic process"/>
    <property type="evidence" value="ECO:0007669"/>
    <property type="project" value="UniProtKB-UniRule"/>
</dbReference>
<evidence type="ECO:0000256" key="5">
    <source>
        <dbReference type="ARBA" id="ARBA00022962"/>
    </source>
</evidence>
<comment type="subunit">
    <text evidence="2 10">Heterodimer of HisH and HisF.</text>
</comment>
<dbReference type="GO" id="GO:0004359">
    <property type="term" value="F:glutaminase activity"/>
    <property type="evidence" value="ECO:0007669"/>
    <property type="project" value="UniProtKB-EC"/>
</dbReference>
<keyword evidence="13" id="KW-0808">Transferase</keyword>
<evidence type="ECO:0000256" key="10">
    <source>
        <dbReference type="HAMAP-Rule" id="MF_00278"/>
    </source>
</evidence>
<dbReference type="HAMAP" id="MF_00278">
    <property type="entry name" value="HisH"/>
    <property type="match status" value="1"/>
</dbReference>
<gene>
    <name evidence="10" type="primary">hisH</name>
    <name evidence="13" type="ORF">Metus_0258</name>
</gene>
<sequence>MRVAILDMGLGNLLSIRRGIERASGGIGSGSITGPHAEVIIAQRDAEAGCADAVVIPGVGAFRDGANALAGRFGGVVGRIRSGEIPALGICLGMQLLFTRSFEGGEYPGLGVISGDVVRLPDSVKVPHMGWNSIRIVRSGELVRGIPDGEHFYFVHSYYCRPGEEGVTVAETEYGVHIPAIVEKGRVFGTQFHPEKSGEAGRTIIRNFLEAAKR</sequence>
<dbReference type="InterPro" id="IPR010139">
    <property type="entry name" value="Imidazole-glycPsynth_HisH"/>
</dbReference>
<evidence type="ECO:0000256" key="9">
    <source>
        <dbReference type="ARBA" id="ARBA00049534"/>
    </source>
</evidence>
<keyword evidence="4 10" id="KW-0378">Hydrolase</keyword>
<dbReference type="GO" id="GO:0005737">
    <property type="term" value="C:cytoplasm"/>
    <property type="evidence" value="ECO:0007669"/>
    <property type="project" value="UniProtKB-SubCell"/>
</dbReference>
<comment type="catalytic activity">
    <reaction evidence="9 10">
        <text>L-glutamine + H2O = L-glutamate + NH4(+)</text>
        <dbReference type="Rhea" id="RHEA:15889"/>
        <dbReference type="ChEBI" id="CHEBI:15377"/>
        <dbReference type="ChEBI" id="CHEBI:28938"/>
        <dbReference type="ChEBI" id="CHEBI:29985"/>
        <dbReference type="ChEBI" id="CHEBI:58359"/>
        <dbReference type="EC" id="3.5.1.2"/>
    </reaction>
</comment>
<dbReference type="AlphaFoldDB" id="A0A444L9H0"/>
<reference evidence="13 14" key="1">
    <citation type="submission" date="2018-12" db="EMBL/GenBank/DDBJ databases">
        <title>The complete genome of the methanogenic archaea of the candidate phylum Verstraetearchaeota, obtained from the metagenome of underground thermal water.</title>
        <authorList>
            <person name="Kadnikov V.V."/>
            <person name="Mardanov A.V."/>
            <person name="Beletsky A.V."/>
            <person name="Karnachuk O.V."/>
            <person name="Ravin N.V."/>
        </authorList>
    </citation>
    <scope>NUCLEOTIDE SEQUENCE [LARGE SCALE GENOMIC DNA]</scope>
    <source>
        <strain evidence="13">Ch88</strain>
    </source>
</reference>
<comment type="pathway">
    <text evidence="1 10">Amino-acid biosynthesis; L-histidine biosynthesis; L-histidine from 5-phospho-alpha-D-ribose 1-diphosphate: step 5/9.</text>
</comment>
<feature type="domain" description="Glutamine amidotransferase" evidence="12">
    <location>
        <begin position="46"/>
        <end position="210"/>
    </location>
</feature>
<evidence type="ECO:0000256" key="11">
    <source>
        <dbReference type="PIRSR" id="PIRSR000495-1"/>
    </source>
</evidence>
<comment type="function">
    <text evidence="10">IGPS catalyzes the conversion of PRFAR and glutamine to IGP, AICAR and glutamate. The HisH subunit catalyzes the hydrolysis of glutamine to glutamate and ammonia as part of the synthesis of IGP and AICAR. The resulting ammonia molecule is channeled to the active site of HisF.</text>
</comment>
<dbReference type="InterPro" id="IPR017926">
    <property type="entry name" value="GATASE"/>
</dbReference>
<evidence type="ECO:0000313" key="14">
    <source>
        <dbReference type="Proteomes" id="UP000288215"/>
    </source>
</evidence>
<evidence type="ECO:0000256" key="8">
    <source>
        <dbReference type="ARBA" id="ARBA00047838"/>
    </source>
</evidence>
<organism evidence="13 14">
    <name type="scientific">Methanosuratincola subterraneus</name>
    <dbReference type="NCBI Taxonomy" id="2593994"/>
    <lineage>
        <taxon>Archaea</taxon>
        <taxon>Thermoproteota</taxon>
        <taxon>Methanosuratincolia</taxon>
        <taxon>Candidatus Methanomethylicales</taxon>
        <taxon>Candidatus Methanomethylicaceae</taxon>
        <taxon>Candidatus Methanosuratincola (ex Vanwonterghem et al. 2016)</taxon>
    </lineage>
</organism>
<dbReference type="Pfam" id="PF00117">
    <property type="entry name" value="GATase"/>
    <property type="match status" value="1"/>
</dbReference>
<comment type="subcellular location">
    <subcellularLocation>
        <location evidence="10">Cytoplasm</location>
    </subcellularLocation>
</comment>
<feature type="active site" description="Nucleophile" evidence="10 11">
    <location>
        <position position="91"/>
    </location>
</feature>
<dbReference type="EC" id="3.5.1.2" evidence="10"/>
<evidence type="ECO:0000256" key="3">
    <source>
        <dbReference type="ARBA" id="ARBA00022605"/>
    </source>
</evidence>
<accession>A0A444L9H0</accession>
<dbReference type="GO" id="GO:0016829">
    <property type="term" value="F:lyase activity"/>
    <property type="evidence" value="ECO:0007669"/>
    <property type="project" value="UniProtKB-KW"/>
</dbReference>
<keyword evidence="7 10" id="KW-0456">Lyase</keyword>
<dbReference type="EC" id="4.3.2.10" evidence="10"/>
<dbReference type="SUPFAM" id="SSF52317">
    <property type="entry name" value="Class I glutamine amidotransferase-like"/>
    <property type="match status" value="1"/>
</dbReference>
<keyword evidence="10" id="KW-0963">Cytoplasm</keyword>
<feature type="active site" evidence="10 11">
    <location>
        <position position="193"/>
    </location>
</feature>
<evidence type="ECO:0000256" key="6">
    <source>
        <dbReference type="ARBA" id="ARBA00023102"/>
    </source>
</evidence>
<comment type="catalytic activity">
    <reaction evidence="8 10">
        <text>5-[(5-phospho-1-deoxy-D-ribulos-1-ylimino)methylamino]-1-(5-phospho-beta-D-ribosyl)imidazole-4-carboxamide + L-glutamine = D-erythro-1-(imidazol-4-yl)glycerol 3-phosphate + 5-amino-1-(5-phospho-beta-D-ribosyl)imidazole-4-carboxamide + L-glutamate + H(+)</text>
        <dbReference type="Rhea" id="RHEA:24793"/>
        <dbReference type="ChEBI" id="CHEBI:15378"/>
        <dbReference type="ChEBI" id="CHEBI:29985"/>
        <dbReference type="ChEBI" id="CHEBI:58278"/>
        <dbReference type="ChEBI" id="CHEBI:58359"/>
        <dbReference type="ChEBI" id="CHEBI:58475"/>
        <dbReference type="ChEBI" id="CHEBI:58525"/>
        <dbReference type="EC" id="4.3.2.10"/>
    </reaction>
</comment>
<name>A0A444L9H0_METS7</name>
<comment type="caution">
    <text evidence="13">The sequence shown here is derived from an EMBL/GenBank/DDBJ whole genome shotgun (WGS) entry which is preliminary data.</text>
</comment>
<evidence type="ECO:0000313" key="13">
    <source>
        <dbReference type="EMBL" id="RWX74233.1"/>
    </source>
</evidence>
<dbReference type="PANTHER" id="PTHR42701">
    <property type="entry name" value="IMIDAZOLE GLYCEROL PHOSPHATE SYNTHASE SUBUNIT HISH"/>
    <property type="match status" value="1"/>
</dbReference>
<protein>
    <recommendedName>
        <fullName evidence="10">Imidazole glycerol phosphate synthase subunit HisH</fullName>
        <ecNumber evidence="10">4.3.2.10</ecNumber>
    </recommendedName>
    <alternativeName>
        <fullName evidence="10">IGP synthase glutaminase subunit</fullName>
        <ecNumber evidence="10">3.5.1.2</ecNumber>
    </alternativeName>
    <alternativeName>
        <fullName evidence="10">IGP synthase subunit HisH</fullName>
    </alternativeName>
    <alternativeName>
        <fullName evidence="10">ImGP synthase subunit HisH</fullName>
        <shortName evidence="10">IGPS subunit HisH</shortName>
    </alternativeName>
</protein>
<keyword evidence="3 10" id="KW-0028">Amino-acid biosynthesis</keyword>
<dbReference type="CDD" id="cd01748">
    <property type="entry name" value="GATase1_IGP_Synthase"/>
    <property type="match status" value="1"/>
</dbReference>
<proteinExistence type="inferred from homology"/>